<organism evidence="10 11">
    <name type="scientific">Marinibaculum pumilum</name>
    <dbReference type="NCBI Taxonomy" id="1766165"/>
    <lineage>
        <taxon>Bacteria</taxon>
        <taxon>Pseudomonadati</taxon>
        <taxon>Pseudomonadota</taxon>
        <taxon>Alphaproteobacteria</taxon>
        <taxon>Rhodospirillales</taxon>
        <taxon>Rhodospirillaceae</taxon>
        <taxon>Marinibaculum</taxon>
    </lineage>
</organism>
<feature type="domain" description="Acyl-CoA dehydrogenase/oxidase C-terminal" evidence="7">
    <location>
        <begin position="230"/>
        <end position="378"/>
    </location>
</feature>
<dbReference type="PANTHER" id="PTHR48083:SF28">
    <property type="entry name" value="ACYL-COA DEHYDROGENASE FAMILY PROTEIN (AFU_ORTHOLOGUE AFUA_6G10880)-RELATED"/>
    <property type="match status" value="1"/>
</dbReference>
<dbReference type="Gene3D" id="1.10.540.10">
    <property type="entry name" value="Acyl-CoA dehydrogenase/oxidase, N-terminal domain"/>
    <property type="match status" value="1"/>
</dbReference>
<dbReference type="Gene3D" id="1.20.140.10">
    <property type="entry name" value="Butyryl-CoA Dehydrogenase, subunit A, domain 3"/>
    <property type="match status" value="1"/>
</dbReference>
<comment type="cofactor">
    <cofactor evidence="1 6">
        <name>FAD</name>
        <dbReference type="ChEBI" id="CHEBI:57692"/>
    </cofactor>
</comment>
<gene>
    <name evidence="10" type="ORF">ACFOGJ_21860</name>
</gene>
<comment type="caution">
    <text evidence="10">The sequence shown here is derived from an EMBL/GenBank/DDBJ whole genome shotgun (WGS) entry which is preliminary data.</text>
</comment>
<evidence type="ECO:0000256" key="1">
    <source>
        <dbReference type="ARBA" id="ARBA00001974"/>
    </source>
</evidence>
<dbReference type="InterPro" id="IPR050741">
    <property type="entry name" value="Acyl-CoA_dehydrogenase"/>
</dbReference>
<dbReference type="Pfam" id="PF02770">
    <property type="entry name" value="Acyl-CoA_dh_M"/>
    <property type="match status" value="1"/>
</dbReference>
<sequence length="383" mass="41473">MRNPFETDERRGFRESMARFVAQEIRPFADEWDEAGGFPWELHRKAGDLGLFGFGIAEEYGGLGFDDCFMRAAAGEELGRCGATGVAASLGARNISTGPIALLGSEELKLRVLPKVLSGETASSLAITEPGGGSDVASLQTSARRDGDEWVLNGQKTFITGGMNASHYVVGARTGGPGLKGISLFFVDWGTPGFSRSALERKMGWWASDTASLYFDDVRLPASALLGPENGGFIAIMNNFNYERLTMIAQGLGMAKLCFDEAVAYARERRTFGKRLIDHQVIAHKVAEMSARIDSVEAYLNQICWLAENGPMPVAEISKAKFLSTKMLEYVASECMQIFGGAGYLRGNPVERVYREVKVMAIGGGSEEIMKDLAIRQMGVAAG</sequence>
<keyword evidence="4 6" id="KW-0274">FAD</keyword>
<keyword evidence="3 6" id="KW-0285">Flavoprotein</keyword>
<dbReference type="SUPFAM" id="SSF47203">
    <property type="entry name" value="Acyl-CoA dehydrogenase C-terminal domain-like"/>
    <property type="match status" value="1"/>
</dbReference>
<evidence type="ECO:0000313" key="10">
    <source>
        <dbReference type="EMBL" id="MFC3229912.1"/>
    </source>
</evidence>
<feature type="domain" description="Acyl-CoA oxidase/dehydrogenase middle" evidence="8">
    <location>
        <begin position="125"/>
        <end position="218"/>
    </location>
</feature>
<comment type="similarity">
    <text evidence="2 6">Belongs to the acyl-CoA dehydrogenase family.</text>
</comment>
<reference evidence="11" key="1">
    <citation type="journal article" date="2019" name="Int. J. Syst. Evol. Microbiol.">
        <title>The Global Catalogue of Microorganisms (GCM) 10K type strain sequencing project: providing services to taxonomists for standard genome sequencing and annotation.</title>
        <authorList>
            <consortium name="The Broad Institute Genomics Platform"/>
            <consortium name="The Broad Institute Genome Sequencing Center for Infectious Disease"/>
            <person name="Wu L."/>
            <person name="Ma J."/>
        </authorList>
    </citation>
    <scope>NUCLEOTIDE SEQUENCE [LARGE SCALE GENOMIC DNA]</scope>
    <source>
        <strain evidence="11">KCTC 42964</strain>
    </source>
</reference>
<dbReference type="RefSeq" id="WP_379904564.1">
    <property type="nucleotide sequence ID" value="NZ_JBHRTR010000034.1"/>
</dbReference>
<name>A0ABV7L5N0_9PROT</name>
<dbReference type="GO" id="GO:0016491">
    <property type="term" value="F:oxidoreductase activity"/>
    <property type="evidence" value="ECO:0007669"/>
    <property type="project" value="UniProtKB-KW"/>
</dbReference>
<evidence type="ECO:0000256" key="5">
    <source>
        <dbReference type="ARBA" id="ARBA00023002"/>
    </source>
</evidence>
<dbReference type="EC" id="1.-.-.-" evidence="10"/>
<dbReference type="InterPro" id="IPR006091">
    <property type="entry name" value="Acyl-CoA_Oxase/DH_mid-dom"/>
</dbReference>
<dbReference type="Gene3D" id="2.40.110.10">
    <property type="entry name" value="Butyryl-CoA Dehydrogenase, subunit A, domain 2"/>
    <property type="match status" value="1"/>
</dbReference>
<proteinExistence type="inferred from homology"/>
<dbReference type="InterPro" id="IPR009100">
    <property type="entry name" value="AcylCoA_DH/oxidase_NM_dom_sf"/>
</dbReference>
<evidence type="ECO:0000259" key="7">
    <source>
        <dbReference type="Pfam" id="PF00441"/>
    </source>
</evidence>
<keyword evidence="11" id="KW-1185">Reference proteome</keyword>
<keyword evidence="5 6" id="KW-0560">Oxidoreductase</keyword>
<evidence type="ECO:0000256" key="4">
    <source>
        <dbReference type="ARBA" id="ARBA00022827"/>
    </source>
</evidence>
<dbReference type="Pfam" id="PF02771">
    <property type="entry name" value="Acyl-CoA_dh_N"/>
    <property type="match status" value="1"/>
</dbReference>
<evidence type="ECO:0000256" key="3">
    <source>
        <dbReference type="ARBA" id="ARBA00022630"/>
    </source>
</evidence>
<dbReference type="InterPro" id="IPR009075">
    <property type="entry name" value="AcylCo_DH/oxidase_C"/>
</dbReference>
<dbReference type="EMBL" id="JBHRTR010000034">
    <property type="protein sequence ID" value="MFC3229912.1"/>
    <property type="molecule type" value="Genomic_DNA"/>
</dbReference>
<accession>A0ABV7L5N0</accession>
<evidence type="ECO:0000259" key="8">
    <source>
        <dbReference type="Pfam" id="PF02770"/>
    </source>
</evidence>
<dbReference type="InterPro" id="IPR037069">
    <property type="entry name" value="AcylCoA_DH/ox_N_sf"/>
</dbReference>
<dbReference type="SUPFAM" id="SSF56645">
    <property type="entry name" value="Acyl-CoA dehydrogenase NM domain-like"/>
    <property type="match status" value="1"/>
</dbReference>
<dbReference type="InterPro" id="IPR046373">
    <property type="entry name" value="Acyl-CoA_Oxase/DH_mid-dom_sf"/>
</dbReference>
<dbReference type="Pfam" id="PF00441">
    <property type="entry name" value="Acyl-CoA_dh_1"/>
    <property type="match status" value="1"/>
</dbReference>
<protein>
    <submittedName>
        <fullName evidence="10">Acyl-CoA dehydrogenase family protein</fullName>
        <ecNumber evidence="10">1.-.-.-</ecNumber>
    </submittedName>
</protein>
<evidence type="ECO:0000313" key="11">
    <source>
        <dbReference type="Proteomes" id="UP001595528"/>
    </source>
</evidence>
<dbReference type="InterPro" id="IPR013786">
    <property type="entry name" value="AcylCoA_DH/ox_N"/>
</dbReference>
<dbReference type="InterPro" id="IPR036250">
    <property type="entry name" value="AcylCo_DH-like_C"/>
</dbReference>
<dbReference type="PANTHER" id="PTHR48083">
    <property type="entry name" value="MEDIUM-CHAIN SPECIFIC ACYL-COA DEHYDROGENASE, MITOCHONDRIAL-RELATED"/>
    <property type="match status" value="1"/>
</dbReference>
<evidence type="ECO:0000259" key="9">
    <source>
        <dbReference type="Pfam" id="PF02771"/>
    </source>
</evidence>
<feature type="domain" description="Acyl-CoA dehydrogenase/oxidase N-terminal" evidence="9">
    <location>
        <begin position="7"/>
        <end position="120"/>
    </location>
</feature>
<evidence type="ECO:0000256" key="6">
    <source>
        <dbReference type="RuleBase" id="RU362125"/>
    </source>
</evidence>
<dbReference type="Proteomes" id="UP001595528">
    <property type="component" value="Unassembled WGS sequence"/>
</dbReference>
<dbReference type="InterPro" id="IPR006089">
    <property type="entry name" value="Acyl-CoA_DH_CS"/>
</dbReference>
<evidence type="ECO:0000256" key="2">
    <source>
        <dbReference type="ARBA" id="ARBA00009347"/>
    </source>
</evidence>
<dbReference type="PROSITE" id="PS00072">
    <property type="entry name" value="ACYL_COA_DH_1"/>
    <property type="match status" value="1"/>
</dbReference>